<name>A0A9N9I352_FUNMO</name>
<feature type="non-terminal residue" evidence="2">
    <location>
        <position position="65"/>
    </location>
</feature>
<sequence>MPFQNTTGGGTLTNIINKRRRLRKQNANKPYFRQINNEDTLNLIAQLSSQNTDNQIINDFFNGFS</sequence>
<keyword evidence="3" id="KW-1185">Reference proteome</keyword>
<dbReference type="Proteomes" id="UP000789375">
    <property type="component" value="Unassembled WGS sequence"/>
</dbReference>
<protein>
    <submittedName>
        <fullName evidence="2">13697_t:CDS:1</fullName>
    </submittedName>
</protein>
<feature type="region of interest" description="Disordered" evidence="1">
    <location>
        <begin position="1"/>
        <end position="25"/>
    </location>
</feature>
<dbReference type="AlphaFoldDB" id="A0A9N9I352"/>
<accession>A0A9N9I352</accession>
<evidence type="ECO:0000313" key="3">
    <source>
        <dbReference type="Proteomes" id="UP000789375"/>
    </source>
</evidence>
<reference evidence="2" key="1">
    <citation type="submission" date="2021-06" db="EMBL/GenBank/DDBJ databases">
        <authorList>
            <person name="Kallberg Y."/>
            <person name="Tangrot J."/>
            <person name="Rosling A."/>
        </authorList>
    </citation>
    <scope>NUCLEOTIDE SEQUENCE</scope>
    <source>
        <strain evidence="2">87-6 pot B 2015</strain>
    </source>
</reference>
<organism evidence="2 3">
    <name type="scientific">Funneliformis mosseae</name>
    <name type="common">Endomycorrhizal fungus</name>
    <name type="synonym">Glomus mosseae</name>
    <dbReference type="NCBI Taxonomy" id="27381"/>
    <lineage>
        <taxon>Eukaryota</taxon>
        <taxon>Fungi</taxon>
        <taxon>Fungi incertae sedis</taxon>
        <taxon>Mucoromycota</taxon>
        <taxon>Glomeromycotina</taxon>
        <taxon>Glomeromycetes</taxon>
        <taxon>Glomerales</taxon>
        <taxon>Glomeraceae</taxon>
        <taxon>Funneliformis</taxon>
    </lineage>
</organism>
<proteinExistence type="predicted"/>
<dbReference type="EMBL" id="CAJVPP010012985">
    <property type="protein sequence ID" value="CAG8719409.1"/>
    <property type="molecule type" value="Genomic_DNA"/>
</dbReference>
<evidence type="ECO:0000256" key="1">
    <source>
        <dbReference type="SAM" id="MobiDB-lite"/>
    </source>
</evidence>
<gene>
    <name evidence="2" type="ORF">FMOSSE_LOCUS14878</name>
</gene>
<evidence type="ECO:0000313" key="2">
    <source>
        <dbReference type="EMBL" id="CAG8719409.1"/>
    </source>
</evidence>
<comment type="caution">
    <text evidence="2">The sequence shown here is derived from an EMBL/GenBank/DDBJ whole genome shotgun (WGS) entry which is preliminary data.</text>
</comment>